<organism evidence="2 3">
    <name type="scientific">Nepenthes gracilis</name>
    <name type="common">Slender pitcher plant</name>
    <dbReference type="NCBI Taxonomy" id="150966"/>
    <lineage>
        <taxon>Eukaryota</taxon>
        <taxon>Viridiplantae</taxon>
        <taxon>Streptophyta</taxon>
        <taxon>Embryophyta</taxon>
        <taxon>Tracheophyta</taxon>
        <taxon>Spermatophyta</taxon>
        <taxon>Magnoliopsida</taxon>
        <taxon>eudicotyledons</taxon>
        <taxon>Gunneridae</taxon>
        <taxon>Pentapetalae</taxon>
        <taxon>Caryophyllales</taxon>
        <taxon>Nepenthaceae</taxon>
        <taxon>Nepenthes</taxon>
    </lineage>
</organism>
<evidence type="ECO:0000313" key="2">
    <source>
        <dbReference type="EMBL" id="GMH08586.1"/>
    </source>
</evidence>
<gene>
    <name evidence="2" type="ORF">Nepgr_010426</name>
</gene>
<proteinExistence type="predicted"/>
<dbReference type="Proteomes" id="UP001279734">
    <property type="component" value="Unassembled WGS sequence"/>
</dbReference>
<feature type="region of interest" description="Disordered" evidence="1">
    <location>
        <begin position="83"/>
        <end position="110"/>
    </location>
</feature>
<accession>A0AAD3SD55</accession>
<keyword evidence="3" id="KW-1185">Reference proteome</keyword>
<comment type="caution">
    <text evidence="2">The sequence shown here is derived from an EMBL/GenBank/DDBJ whole genome shotgun (WGS) entry which is preliminary data.</text>
</comment>
<feature type="region of interest" description="Disordered" evidence="1">
    <location>
        <begin position="1"/>
        <end position="55"/>
    </location>
</feature>
<name>A0AAD3SD55_NEPGR</name>
<sequence>MACSSRGAVRPSRPHSPPPIPGSSHPALPSKSPTSPTFHPYPPLQKVPHSSSPGPDAVFLASLKSDCISSVPGDGFLVRSKEAAPPEIPGSEPGSAKVESELTENSCSQPVRDDHRAFSDQFKEAWTAEVAVGEGFIDGSVQGSLDGCPIINYAQSHVASDAIEIGFDPLSLAILMLTEDEAFRRSLNALALEHKYLVLLFLDKCWCNLFD</sequence>
<dbReference type="AlphaFoldDB" id="A0AAD3SD55"/>
<protein>
    <submittedName>
        <fullName evidence="2">Uncharacterized protein</fullName>
    </submittedName>
</protein>
<evidence type="ECO:0000313" key="3">
    <source>
        <dbReference type="Proteomes" id="UP001279734"/>
    </source>
</evidence>
<evidence type="ECO:0000256" key="1">
    <source>
        <dbReference type="SAM" id="MobiDB-lite"/>
    </source>
</evidence>
<reference evidence="2" key="1">
    <citation type="submission" date="2023-05" db="EMBL/GenBank/DDBJ databases">
        <title>Nepenthes gracilis genome sequencing.</title>
        <authorList>
            <person name="Fukushima K."/>
        </authorList>
    </citation>
    <scope>NUCLEOTIDE SEQUENCE</scope>
    <source>
        <strain evidence="2">SING2019-196</strain>
    </source>
</reference>
<dbReference type="EMBL" id="BSYO01000008">
    <property type="protein sequence ID" value="GMH08586.1"/>
    <property type="molecule type" value="Genomic_DNA"/>
</dbReference>